<accession>A0A939BEF6</accession>
<protein>
    <recommendedName>
        <fullName evidence="4">Haloacid dehalogenase-like hydrolase</fullName>
    </recommendedName>
</protein>
<keyword evidence="1" id="KW-0812">Transmembrane</keyword>
<evidence type="ECO:0008006" key="4">
    <source>
        <dbReference type="Google" id="ProtNLM"/>
    </source>
</evidence>
<evidence type="ECO:0000313" key="2">
    <source>
        <dbReference type="EMBL" id="MBM6921265.1"/>
    </source>
</evidence>
<proteinExistence type="predicted"/>
<keyword evidence="1" id="KW-0472">Membrane</keyword>
<dbReference type="SUPFAM" id="SSF56784">
    <property type="entry name" value="HAD-like"/>
    <property type="match status" value="1"/>
</dbReference>
<reference evidence="2" key="2">
    <citation type="journal article" date="2021" name="Sci. Rep.">
        <title>The distribution of antibiotic resistance genes in chicken gut microbiota commensals.</title>
        <authorList>
            <person name="Juricova H."/>
            <person name="Matiasovicova J."/>
            <person name="Kubasova T."/>
            <person name="Cejkova D."/>
            <person name="Rychlik I."/>
        </authorList>
    </citation>
    <scope>NUCLEOTIDE SEQUENCE</scope>
    <source>
        <strain evidence="2">An559</strain>
    </source>
</reference>
<name>A0A939BEF6_9FIRM</name>
<dbReference type="InterPro" id="IPR023214">
    <property type="entry name" value="HAD_sf"/>
</dbReference>
<dbReference type="InterPro" id="IPR036412">
    <property type="entry name" value="HAD-like_sf"/>
</dbReference>
<dbReference type="Gene3D" id="3.40.50.1000">
    <property type="entry name" value="HAD superfamily/HAD-like"/>
    <property type="match status" value="1"/>
</dbReference>
<dbReference type="EMBL" id="JACJKY010000013">
    <property type="protein sequence ID" value="MBM6921265.1"/>
    <property type="molecule type" value="Genomic_DNA"/>
</dbReference>
<keyword evidence="3" id="KW-1185">Reference proteome</keyword>
<keyword evidence="1" id="KW-1133">Transmembrane helix</keyword>
<dbReference type="Proteomes" id="UP000774750">
    <property type="component" value="Unassembled WGS sequence"/>
</dbReference>
<organism evidence="2 3">
    <name type="scientific">Merdimmobilis hominis</name>
    <dbReference type="NCBI Taxonomy" id="2897707"/>
    <lineage>
        <taxon>Bacteria</taxon>
        <taxon>Bacillati</taxon>
        <taxon>Bacillota</taxon>
        <taxon>Clostridia</taxon>
        <taxon>Eubacteriales</taxon>
        <taxon>Oscillospiraceae</taxon>
        <taxon>Merdimmobilis</taxon>
    </lineage>
</organism>
<feature type="transmembrane region" description="Helical" evidence="1">
    <location>
        <begin position="37"/>
        <end position="54"/>
    </location>
</feature>
<evidence type="ECO:0000313" key="3">
    <source>
        <dbReference type="Proteomes" id="UP000774750"/>
    </source>
</evidence>
<dbReference type="AlphaFoldDB" id="A0A939BEF6"/>
<dbReference type="Gene3D" id="1.10.150.400">
    <property type="match status" value="1"/>
</dbReference>
<reference evidence="2" key="1">
    <citation type="submission" date="2020-08" db="EMBL/GenBank/DDBJ databases">
        <authorList>
            <person name="Cejkova D."/>
            <person name="Kubasova T."/>
            <person name="Jahodarova E."/>
            <person name="Rychlik I."/>
        </authorList>
    </citation>
    <scope>NUCLEOTIDE SEQUENCE</scope>
    <source>
        <strain evidence="2">An559</strain>
    </source>
</reference>
<gene>
    <name evidence="2" type="ORF">H6A12_08870</name>
</gene>
<sequence length="667" mass="74772">MKRLTSALYSFFIARVPGIHARVLPFYKRTNSRVFTLLYALLLNACYLVGFRFLKTPPPYREKKLFCASSESARAPLCSPKDFASSLCAFDVISFDIFDTLILRRVSKPEKVFFFVGMALCYPDFCTIRKAAEQQARVSAYQNTGSYEVTLSEIWDVLSKQTGIPKEIGIQTELRCERACCFANPYLKEVIVLLQQANKRIVLCSDTYFAEPMIDDLLTSCGYQSLHTRYLSCAFRQSKADSRLFVTMCKTEGMHRSIVHVGDHPISDQAHAKACGLSVIPYRNVNALGAPYRTDDLSPIVGALYCGITNAHLYASDRRYSRAYEYGYLYGGLFVAGFCAFIHKTARLCDADTLLFLSRDGAVLQKAYQLLYGEQALPTKYVYWSRRAATKLTAGYYRALYFARFFGETQNQNETIRDRFEKAEVSALLAPFCRETGCSADTRYTHKTSILVTDYLKVHMEDALSCYAPQRAAANAVFSDLLKNCRHAACVDIGWAGSNLFSLFYLVNELFSIPCKLTGILGGTTSQNISPSDTPEPFLANGTFFSYLFSMGKNRDLFSFHRPLSGHNLAFELLLGDTTGTFLGYYPDAQGNPTARFLGGFSSYTPEIHRGILDFCAQYKCACDALSLPVSISGRDAYAPMKAVLSPKNRAYLKQFEEEFDEGAVLP</sequence>
<comment type="caution">
    <text evidence="2">The sequence shown here is derived from an EMBL/GenBank/DDBJ whole genome shotgun (WGS) entry which is preliminary data.</text>
</comment>
<dbReference type="RefSeq" id="WP_204447026.1">
    <property type="nucleotide sequence ID" value="NZ_JACJKY010000013.1"/>
</dbReference>
<evidence type="ECO:0000256" key="1">
    <source>
        <dbReference type="SAM" id="Phobius"/>
    </source>
</evidence>